<dbReference type="CDD" id="cd01544">
    <property type="entry name" value="PBP1_GalR"/>
    <property type="match status" value="1"/>
</dbReference>
<dbReference type="OrthoDB" id="43195at2"/>
<sequence>MATIKDIADKAGVSASTVSRVLNYDETLSVADETKKKIFQVAEELSYQKGRSRRSVANRIAFIHWVNEQEELDDIYYMAIRYGVEGRAEAKNTQLLKYVENDYASIDPNIDGIIAVGRFYEEQIERLKQVTENIVFLDFNPGDQSSDAVVVDFEHVTELVMTHFDHQGHHHIGFIGGYETFKAKFAPSQDAREKYYRSYLAERGRLDERFIFLADFSVHDGYTLMEKAIAELGDELPTAFYVANDPLAIGCLRALHEAGISVPDRVSLVGVNDINVSKYVYPSLSSVKIYTELMGETAVDLVLERIHDNRTVPKKVYLANTLILRDT</sequence>
<dbReference type="RefSeq" id="WP_133580028.1">
    <property type="nucleotide sequence ID" value="NZ_SNYJ01000005.1"/>
</dbReference>
<evidence type="ECO:0000256" key="1">
    <source>
        <dbReference type="ARBA" id="ARBA00023015"/>
    </source>
</evidence>
<dbReference type="SUPFAM" id="SSF53822">
    <property type="entry name" value="Periplasmic binding protein-like I"/>
    <property type="match status" value="1"/>
</dbReference>
<dbReference type="InterPro" id="IPR000843">
    <property type="entry name" value="HTH_LacI"/>
</dbReference>
<evidence type="ECO:0000256" key="2">
    <source>
        <dbReference type="ARBA" id="ARBA00023125"/>
    </source>
</evidence>
<evidence type="ECO:0000313" key="5">
    <source>
        <dbReference type="EMBL" id="TDQ40842.1"/>
    </source>
</evidence>
<feature type="domain" description="HTH lacI-type" evidence="4">
    <location>
        <begin position="2"/>
        <end position="58"/>
    </location>
</feature>
<dbReference type="GO" id="GO:0000976">
    <property type="term" value="F:transcription cis-regulatory region binding"/>
    <property type="evidence" value="ECO:0007669"/>
    <property type="project" value="TreeGrafter"/>
</dbReference>
<dbReference type="GO" id="GO:0003700">
    <property type="term" value="F:DNA-binding transcription factor activity"/>
    <property type="evidence" value="ECO:0007669"/>
    <property type="project" value="TreeGrafter"/>
</dbReference>
<keyword evidence="6" id="KW-1185">Reference proteome</keyword>
<dbReference type="SUPFAM" id="SSF47413">
    <property type="entry name" value="lambda repressor-like DNA-binding domains"/>
    <property type="match status" value="1"/>
</dbReference>
<proteinExistence type="predicted"/>
<dbReference type="AlphaFoldDB" id="A0A4R6U5L6"/>
<dbReference type="Gene3D" id="1.10.260.40">
    <property type="entry name" value="lambda repressor-like DNA-binding domains"/>
    <property type="match status" value="1"/>
</dbReference>
<dbReference type="PROSITE" id="PS00356">
    <property type="entry name" value="HTH_LACI_1"/>
    <property type="match status" value="1"/>
</dbReference>
<dbReference type="InterPro" id="IPR046335">
    <property type="entry name" value="LacI/GalR-like_sensor"/>
</dbReference>
<dbReference type="InterPro" id="IPR010982">
    <property type="entry name" value="Lambda_DNA-bd_dom_sf"/>
</dbReference>
<evidence type="ECO:0000313" key="6">
    <source>
        <dbReference type="Proteomes" id="UP000295632"/>
    </source>
</evidence>
<comment type="caution">
    <text evidence="5">The sequence shown here is derived from an EMBL/GenBank/DDBJ whole genome shotgun (WGS) entry which is preliminary data.</text>
</comment>
<evidence type="ECO:0000256" key="3">
    <source>
        <dbReference type="ARBA" id="ARBA00023163"/>
    </source>
</evidence>
<protein>
    <submittedName>
        <fullName evidence="5">LacI family transcriptional regulator</fullName>
    </submittedName>
</protein>
<dbReference type="PRINTS" id="PR00036">
    <property type="entry name" value="HTHLACI"/>
</dbReference>
<organism evidence="5 6">
    <name type="scientific">Aureibacillus halotolerans</name>
    <dbReference type="NCBI Taxonomy" id="1508390"/>
    <lineage>
        <taxon>Bacteria</taxon>
        <taxon>Bacillati</taxon>
        <taxon>Bacillota</taxon>
        <taxon>Bacilli</taxon>
        <taxon>Bacillales</taxon>
        <taxon>Bacillaceae</taxon>
        <taxon>Aureibacillus</taxon>
    </lineage>
</organism>
<dbReference type="InterPro" id="IPR028082">
    <property type="entry name" value="Peripla_BP_I"/>
</dbReference>
<dbReference type="CDD" id="cd01392">
    <property type="entry name" value="HTH_LacI"/>
    <property type="match status" value="1"/>
</dbReference>
<accession>A0A4R6U5L6</accession>
<evidence type="ECO:0000259" key="4">
    <source>
        <dbReference type="PROSITE" id="PS50932"/>
    </source>
</evidence>
<keyword evidence="1" id="KW-0805">Transcription regulation</keyword>
<dbReference type="Pfam" id="PF00356">
    <property type="entry name" value="LacI"/>
    <property type="match status" value="1"/>
</dbReference>
<dbReference type="PANTHER" id="PTHR30146">
    <property type="entry name" value="LACI-RELATED TRANSCRIPTIONAL REPRESSOR"/>
    <property type="match status" value="1"/>
</dbReference>
<dbReference type="Pfam" id="PF13377">
    <property type="entry name" value="Peripla_BP_3"/>
    <property type="match status" value="1"/>
</dbReference>
<dbReference type="SMART" id="SM00354">
    <property type="entry name" value="HTH_LACI"/>
    <property type="match status" value="1"/>
</dbReference>
<keyword evidence="3" id="KW-0804">Transcription</keyword>
<dbReference type="PROSITE" id="PS50932">
    <property type="entry name" value="HTH_LACI_2"/>
    <property type="match status" value="1"/>
</dbReference>
<keyword evidence="2" id="KW-0238">DNA-binding</keyword>
<dbReference type="Proteomes" id="UP000295632">
    <property type="component" value="Unassembled WGS sequence"/>
</dbReference>
<name>A0A4R6U5L6_9BACI</name>
<dbReference type="Gene3D" id="3.40.50.2300">
    <property type="match status" value="2"/>
</dbReference>
<dbReference type="EMBL" id="SNYJ01000005">
    <property type="protein sequence ID" value="TDQ40842.1"/>
    <property type="molecule type" value="Genomic_DNA"/>
</dbReference>
<gene>
    <name evidence="5" type="ORF">EV213_105188</name>
</gene>
<reference evidence="5 6" key="1">
    <citation type="submission" date="2019-03" db="EMBL/GenBank/DDBJ databases">
        <title>Genomic Encyclopedia of Type Strains, Phase IV (KMG-IV): sequencing the most valuable type-strain genomes for metagenomic binning, comparative biology and taxonomic classification.</title>
        <authorList>
            <person name="Goeker M."/>
        </authorList>
    </citation>
    <scope>NUCLEOTIDE SEQUENCE [LARGE SCALE GENOMIC DNA]</scope>
    <source>
        <strain evidence="5 6">DSM 28697</strain>
    </source>
</reference>
<dbReference type="PANTHER" id="PTHR30146:SF149">
    <property type="entry name" value="HTH-TYPE TRANSCRIPTIONAL REGULATOR EBGR"/>
    <property type="match status" value="1"/>
</dbReference>